<name>A0ABR8R8U8_9BACI</name>
<evidence type="ECO:0000313" key="2">
    <source>
        <dbReference type="EMBL" id="MBD7944229.1"/>
    </source>
</evidence>
<feature type="domain" description="Acetyl xylan esterase" evidence="1">
    <location>
        <begin position="4"/>
        <end position="319"/>
    </location>
</feature>
<dbReference type="SUPFAM" id="SSF53474">
    <property type="entry name" value="alpha/beta-Hydrolases"/>
    <property type="match status" value="1"/>
</dbReference>
<dbReference type="Gene3D" id="3.40.50.1820">
    <property type="entry name" value="alpha/beta hydrolase"/>
    <property type="match status" value="1"/>
</dbReference>
<dbReference type="RefSeq" id="WP_191697013.1">
    <property type="nucleotide sequence ID" value="NZ_JACSQO010000003.1"/>
</dbReference>
<accession>A0ABR8R8U8</accession>
<dbReference type="InterPro" id="IPR039069">
    <property type="entry name" value="CE7"/>
</dbReference>
<dbReference type="PANTHER" id="PTHR40111:SF1">
    <property type="entry name" value="CEPHALOSPORIN-C DEACETYLASE"/>
    <property type="match status" value="1"/>
</dbReference>
<evidence type="ECO:0000259" key="1">
    <source>
        <dbReference type="Pfam" id="PF05448"/>
    </source>
</evidence>
<dbReference type="InterPro" id="IPR029058">
    <property type="entry name" value="AB_hydrolase_fold"/>
</dbReference>
<dbReference type="EMBL" id="JACSQO010000003">
    <property type="protein sequence ID" value="MBD7944229.1"/>
    <property type="molecule type" value="Genomic_DNA"/>
</dbReference>
<comment type="caution">
    <text evidence="2">The sequence shown here is derived from an EMBL/GenBank/DDBJ whole genome shotgun (WGS) entry which is preliminary data.</text>
</comment>
<reference evidence="2 3" key="1">
    <citation type="submission" date="2020-08" db="EMBL/GenBank/DDBJ databases">
        <title>A Genomic Blueprint of the Chicken Gut Microbiome.</title>
        <authorList>
            <person name="Gilroy R."/>
            <person name="Ravi A."/>
            <person name="Getino M."/>
            <person name="Pursley I."/>
            <person name="Horton D.L."/>
            <person name="Alikhan N.-F."/>
            <person name="Baker D."/>
            <person name="Gharbi K."/>
            <person name="Hall N."/>
            <person name="Watson M."/>
            <person name="Adriaenssens E.M."/>
            <person name="Foster-Nyarko E."/>
            <person name="Jarju S."/>
            <person name="Secka A."/>
            <person name="Antonio M."/>
            <person name="Oren A."/>
            <person name="Chaudhuri R."/>
            <person name="La Ragione R.M."/>
            <person name="Hildebrand F."/>
            <person name="Pallen M.J."/>
        </authorList>
    </citation>
    <scope>NUCLEOTIDE SEQUENCE [LARGE SCALE GENOMIC DNA]</scope>
    <source>
        <strain evidence="2 3">Sa2BUA9</strain>
    </source>
</reference>
<gene>
    <name evidence="2" type="ORF">H9650_08870</name>
</gene>
<organism evidence="2 3">
    <name type="scientific">Psychrobacillus faecigallinarum</name>
    <dbReference type="NCBI Taxonomy" id="2762235"/>
    <lineage>
        <taxon>Bacteria</taxon>
        <taxon>Bacillati</taxon>
        <taxon>Bacillota</taxon>
        <taxon>Bacilli</taxon>
        <taxon>Bacillales</taxon>
        <taxon>Bacillaceae</taxon>
        <taxon>Psychrobacillus</taxon>
    </lineage>
</organism>
<dbReference type="InterPro" id="IPR008391">
    <property type="entry name" value="AXE1_dom"/>
</dbReference>
<keyword evidence="3" id="KW-1185">Reference proteome</keyword>
<dbReference type="PANTHER" id="PTHR40111">
    <property type="entry name" value="CEPHALOSPORIN-C DEACETYLASE"/>
    <property type="match status" value="1"/>
</dbReference>
<sequence>MGRQIADFPLNQLKVYQPKLIHKPSDFGEFWVEQQQQINSLQPKVSIDWKEYVIPTMEVADLLFVSWDGTPLKGWAIKPKGVDQCPVMLSIHGYTGSRGLPLDYVKWVSMGIAVYAFDVRAQGSSPDYAKYNNGGRTLGWMLNGIHESENYYYTNVYKDLLFQLNWIRSSETPIEPTRIGLLGSSQGGGLALGLAGLDQGVELVVADYPFLANFERAIEISQAGPYLEFVNYFKYTDPQYETYESVMQTLGYIDCVHFCDSIICPTLISIGLEDPVTPPSTVFAAYNHLRTSNKEIEIYPQYAHEVNPFHEEKKLEFVRKNWLE</sequence>
<dbReference type="Pfam" id="PF05448">
    <property type="entry name" value="AXE1"/>
    <property type="match status" value="1"/>
</dbReference>
<evidence type="ECO:0000313" key="3">
    <source>
        <dbReference type="Proteomes" id="UP000640786"/>
    </source>
</evidence>
<protein>
    <submittedName>
        <fullName evidence="2">Acetylxylan esterase</fullName>
    </submittedName>
</protein>
<dbReference type="Proteomes" id="UP000640786">
    <property type="component" value="Unassembled WGS sequence"/>
</dbReference>
<proteinExistence type="predicted"/>